<dbReference type="GO" id="GO:0016020">
    <property type="term" value="C:membrane"/>
    <property type="evidence" value="ECO:0007669"/>
    <property type="project" value="UniProtKB-SubCell"/>
</dbReference>
<evidence type="ECO:0000256" key="4">
    <source>
        <dbReference type="ARBA" id="ARBA00023136"/>
    </source>
</evidence>
<keyword evidence="8" id="KW-1185">Reference proteome</keyword>
<dbReference type="OrthoDB" id="2020542at2759"/>
<reference evidence="7" key="1">
    <citation type="submission" date="2010-02" db="EMBL/GenBank/DDBJ databases">
        <title>Sequencing and annotation of the Blastocystis hominis genome.</title>
        <authorList>
            <person name="Wincker P."/>
        </authorList>
    </citation>
    <scope>NUCLEOTIDE SEQUENCE</scope>
    <source>
        <strain evidence="7">Singapore isolate B</strain>
    </source>
</reference>
<keyword evidence="2 5" id="KW-0812">Transmembrane</keyword>
<evidence type="ECO:0000256" key="2">
    <source>
        <dbReference type="ARBA" id="ARBA00022692"/>
    </source>
</evidence>
<evidence type="ECO:0000256" key="5">
    <source>
        <dbReference type="SAM" id="Phobius"/>
    </source>
</evidence>
<feature type="domain" description="Amino acid permease/ SLC12A" evidence="6">
    <location>
        <begin position="1"/>
        <end position="91"/>
    </location>
</feature>
<sequence length="93" mass="9942">MGILFFLQIPHAVGETGWLATFLMFIVGESMALFTAMSLSALCTNGKMRAGGAYYMISRSLGPEFGGAMACLFFTAYVVGSTFHISGLRSVLV</sequence>
<gene>
    <name evidence="7" type="ORF">GSBLH_T00001850001</name>
</gene>
<dbReference type="PANTHER" id="PTHR11827">
    <property type="entry name" value="SOLUTE CARRIER FAMILY 12, CATION COTRANSPORTERS"/>
    <property type="match status" value="1"/>
</dbReference>
<dbReference type="RefSeq" id="XP_012895778.1">
    <property type="nucleotide sequence ID" value="XM_013040324.1"/>
</dbReference>
<dbReference type="GeneID" id="24919075"/>
<dbReference type="EMBL" id="FN668644">
    <property type="protein sequence ID" value="CBK21730.2"/>
    <property type="molecule type" value="Genomic_DNA"/>
</dbReference>
<dbReference type="GO" id="GO:0015379">
    <property type="term" value="F:potassium:chloride symporter activity"/>
    <property type="evidence" value="ECO:0007669"/>
    <property type="project" value="TreeGrafter"/>
</dbReference>
<dbReference type="InterPro" id="IPR004842">
    <property type="entry name" value="SLC12A_fam"/>
</dbReference>
<evidence type="ECO:0000256" key="1">
    <source>
        <dbReference type="ARBA" id="ARBA00004141"/>
    </source>
</evidence>
<keyword evidence="4 5" id="KW-0472">Membrane</keyword>
<name>D8M0Z1_BLAHO</name>
<proteinExistence type="predicted"/>
<protein>
    <recommendedName>
        <fullName evidence="6">Amino acid permease/ SLC12A domain-containing protein</fullName>
    </recommendedName>
</protein>
<dbReference type="GO" id="GO:0055064">
    <property type="term" value="P:chloride ion homeostasis"/>
    <property type="evidence" value="ECO:0007669"/>
    <property type="project" value="TreeGrafter"/>
</dbReference>
<organism evidence="7">
    <name type="scientific">Blastocystis hominis</name>
    <dbReference type="NCBI Taxonomy" id="12968"/>
    <lineage>
        <taxon>Eukaryota</taxon>
        <taxon>Sar</taxon>
        <taxon>Stramenopiles</taxon>
        <taxon>Bigyra</taxon>
        <taxon>Opalozoa</taxon>
        <taxon>Opalinata</taxon>
        <taxon>Blastocystidae</taxon>
        <taxon>Blastocystis</taxon>
    </lineage>
</organism>
<dbReference type="Pfam" id="PF00324">
    <property type="entry name" value="AA_permease"/>
    <property type="match status" value="1"/>
</dbReference>
<dbReference type="GO" id="GO:0055075">
    <property type="term" value="P:potassium ion homeostasis"/>
    <property type="evidence" value="ECO:0007669"/>
    <property type="project" value="TreeGrafter"/>
</dbReference>
<feature type="transmembrane region" description="Helical" evidence="5">
    <location>
        <begin position="20"/>
        <end position="44"/>
    </location>
</feature>
<dbReference type="AlphaFoldDB" id="D8M0Z1"/>
<evidence type="ECO:0000313" key="8">
    <source>
        <dbReference type="Proteomes" id="UP000008312"/>
    </source>
</evidence>
<dbReference type="InterPro" id="IPR004841">
    <property type="entry name" value="AA-permease/SLC12A_dom"/>
</dbReference>
<comment type="subcellular location">
    <subcellularLocation>
        <location evidence="1">Membrane</location>
        <topology evidence="1">Multi-pass membrane protein</topology>
    </subcellularLocation>
</comment>
<dbReference type="InParanoid" id="D8M0Z1"/>
<evidence type="ECO:0000259" key="6">
    <source>
        <dbReference type="Pfam" id="PF00324"/>
    </source>
</evidence>
<dbReference type="Gene3D" id="1.20.1740.10">
    <property type="entry name" value="Amino acid/polyamine transporter I"/>
    <property type="match status" value="1"/>
</dbReference>
<dbReference type="Proteomes" id="UP000008312">
    <property type="component" value="Unassembled WGS sequence"/>
</dbReference>
<dbReference type="PANTHER" id="PTHR11827:SF72">
    <property type="entry name" value="GH08340P"/>
    <property type="match status" value="1"/>
</dbReference>
<accession>D8M0Z1</accession>
<keyword evidence="3 5" id="KW-1133">Transmembrane helix</keyword>
<evidence type="ECO:0000313" key="7">
    <source>
        <dbReference type="EMBL" id="CBK21730.2"/>
    </source>
</evidence>
<dbReference type="GO" id="GO:0006884">
    <property type="term" value="P:cell volume homeostasis"/>
    <property type="evidence" value="ECO:0007669"/>
    <property type="project" value="TreeGrafter"/>
</dbReference>
<evidence type="ECO:0000256" key="3">
    <source>
        <dbReference type="ARBA" id="ARBA00022989"/>
    </source>
</evidence>
<feature type="transmembrane region" description="Helical" evidence="5">
    <location>
        <begin position="65"/>
        <end position="85"/>
    </location>
</feature>